<proteinExistence type="predicted"/>
<feature type="domain" description="BRCT" evidence="3">
    <location>
        <begin position="478"/>
        <end position="559"/>
    </location>
</feature>
<feature type="domain" description="BRCT" evidence="3">
    <location>
        <begin position="100"/>
        <end position="182"/>
    </location>
</feature>
<evidence type="ECO:0000313" key="4">
    <source>
        <dbReference type="EMBL" id="AAG29194.1"/>
    </source>
</evidence>
<reference evidence="4" key="2">
    <citation type="submission" date="2000-11" db="EMBL/GenBank/DDBJ databases">
        <title>Arabidopsis thaliana chromosome 1 BAC F2P24 genomic sequence.</title>
        <authorList>
            <person name="Lin X."/>
            <person name="Kaul S."/>
            <person name="Town C.D."/>
            <person name="Benito M."/>
            <person name="Creasy T.H."/>
            <person name="Haas B.J."/>
            <person name="Wu D."/>
            <person name="Maiti R."/>
            <person name="Ronning C.M."/>
            <person name="Koo H."/>
            <person name="Fujii C.Y."/>
            <person name="Utterback T.R."/>
            <person name="Barnstead M.E."/>
            <person name="Bowman C.L."/>
            <person name="White O."/>
            <person name="Nierman W.C."/>
            <person name="Fraser C.M."/>
        </authorList>
    </citation>
    <scope>NUCLEOTIDE SEQUENCE</scope>
</reference>
<feature type="domain" description="BRCT" evidence="3">
    <location>
        <begin position="189"/>
        <end position="235"/>
    </location>
</feature>
<gene>
    <name evidence="4" type="primary">F2P24.3</name>
</gene>
<dbReference type="CDD" id="cd00027">
    <property type="entry name" value="BRCT"/>
    <property type="match status" value="2"/>
</dbReference>
<feature type="domain" description="BRCT" evidence="3">
    <location>
        <begin position="327"/>
        <end position="416"/>
    </location>
</feature>
<dbReference type="Gene3D" id="3.40.50.10190">
    <property type="entry name" value="BRCT domain"/>
    <property type="match status" value="5"/>
</dbReference>
<dbReference type="AlphaFoldDB" id="Q9FVX6"/>
<dbReference type="SMART" id="SM00292">
    <property type="entry name" value="BRCT"/>
    <property type="match status" value="3"/>
</dbReference>
<dbReference type="PANTHER" id="PTHR13561">
    <property type="entry name" value="DNA REPLICATION REGULATOR DPB11-RELATED"/>
    <property type="match status" value="1"/>
</dbReference>
<dbReference type="EMBL" id="AC078898">
    <property type="protein sequence ID" value="AAG29194.1"/>
    <property type="molecule type" value="Genomic_DNA"/>
</dbReference>
<organism evidence="4">
    <name type="scientific">Arabidopsis thaliana</name>
    <name type="common">Mouse-ear cress</name>
    <dbReference type="NCBI Taxonomy" id="3702"/>
    <lineage>
        <taxon>Eukaryota</taxon>
        <taxon>Viridiplantae</taxon>
        <taxon>Streptophyta</taxon>
        <taxon>Embryophyta</taxon>
        <taxon>Tracheophyta</taxon>
        <taxon>Spermatophyta</taxon>
        <taxon>Magnoliopsida</taxon>
        <taxon>eudicotyledons</taxon>
        <taxon>Gunneridae</taxon>
        <taxon>Pentapetalae</taxon>
        <taxon>rosids</taxon>
        <taxon>malvids</taxon>
        <taxon>Brassicales</taxon>
        <taxon>Brassicaceae</taxon>
        <taxon>Camelineae</taxon>
        <taxon>Arabidopsis</taxon>
    </lineage>
</organism>
<dbReference type="FunFam" id="3.40.50.10190:FF:000070">
    <property type="entry name" value="Transcription coactivator"/>
    <property type="match status" value="1"/>
</dbReference>
<sequence length="783" mass="86844">MKTTQLFKGANVFMSRNLVPPEVFDTLLDAFKLNGAEIFLCCDPSRSGPSDFHVIASPDHEKFKDLKAKGCNLIGPQCALFCAKEGRPLPQRGFTCCLAMDGLKVLASGFLVDEKVKIKELVTSMGGVLLSRASSDVNFVIVKNVLAAKYKWALNKKPIVTLNWLHRCWNEHRVVPQEPYKIPPFSGLTICVTRIPAGDKYKVARKWGHIQIVTRKWFQQSIDKKVCLNEESYPVLGSIPLTRGVRDLGVHNGLEKFPSAATASAADSYVSCAQSRDSDIEASASQNVFPTSMNPSTDVKEPGGGPTARPQEQNIDGCTARDSESEDNDLYLSDCRIFLLGFEASEMRKLAKLVRRGGGSRYMLLNERMTHIVVGTPSEREARSVAASGVIQVVIPSWLEDCDREKKEIPVHNIYTANHLILPRDSACLTKGSFARMSSMEQTKNTHDQTMVGCLLAVSSHILYSPLPCQTPLPGFESLCICSSQHNEKNVELLRNLSVVLGADFVERLTRKVTHLICNFAKGDKYVRASKWGIISVTPDWLYECVRQNQVVCTDNFHPRELTTQDREAGSQFHTQFVPMASRDSMSLPVSHSEDREKIQSFAGKSGCGKGEVYNRLGEIGKEQTFPSKKAKLLRDGQESDVFPVRELPSNCDRPSHSGDGIVTGYDVASGREVPDVADTIEDLLEQTSKIQDQKSPGRILEKTVSLNEQYNTGNHSVTGLSRHWINRVHKNDDMGSPPGDATTDTYGNFSETQTESQVVGYEEDLSGRQMLIDRVRTRSSLT</sequence>
<dbReference type="Pfam" id="PF00533">
    <property type="entry name" value="BRCT"/>
    <property type="match status" value="1"/>
</dbReference>
<dbReference type="CDD" id="cd17718">
    <property type="entry name" value="BRCT_TopBP1_rpt3"/>
    <property type="match status" value="1"/>
</dbReference>
<reference key="1">
    <citation type="journal article" date="2000" name="Nature">
        <title>Sequence and analysis of chromosome 1 of the plant Arabidopsis thaliana.</title>
        <authorList>
            <person name="Theologis A."/>
            <person name="Ecker J.R."/>
            <person name="Palm C.J."/>
            <person name="Federspiel N.A."/>
            <person name="Kaul S."/>
            <person name="White O."/>
            <person name="Alonso J."/>
            <person name="Altafi H."/>
            <person name="Araujo R."/>
            <person name="Bowman C.L."/>
            <person name="Brooks S.Y."/>
            <person name="Buehler E."/>
            <person name="Chan A."/>
            <person name="Chao Q."/>
            <person name="Chen H."/>
            <person name="Cheuk R.F."/>
            <person name="Chin C.W."/>
            <person name="Chung M.K."/>
            <person name="Conn L."/>
            <person name="Conway A.B."/>
            <person name="Conway A.R."/>
            <person name="Creasy T.H."/>
            <person name="Dewar K."/>
            <person name="Dunn P."/>
            <person name="Etgu P."/>
            <person name="Feldblyum T.V."/>
            <person name="Feng J."/>
            <person name="Fong B."/>
            <person name="Fujii C.Y."/>
            <person name="Gill J.E."/>
            <person name="Goldsmith A.D."/>
            <person name="Haas B."/>
            <person name="Hansen N.F."/>
            <person name="Hughes B."/>
            <person name="Huizar L."/>
            <person name="Hunter J.L."/>
            <person name="Jenkins J."/>
            <person name="Johnson-Hopson C."/>
            <person name="Khan S."/>
            <person name="Khaykin E."/>
            <person name="Kim C.J."/>
            <person name="Koo H.L."/>
            <person name="Kremenetskaia I."/>
            <person name="Kurtz D.B."/>
            <person name="Kwan A."/>
            <person name="Lam B."/>
            <person name="Langin-Hooper S."/>
            <person name="Lee A."/>
            <person name="Lee J.M."/>
            <person name="Lenz C.A."/>
            <person name="Li J.H."/>
            <person name="Li Y."/>
            <person name="Lin X."/>
            <person name="Liu S.X."/>
            <person name="Liu Z.A."/>
            <person name="Luros J.S."/>
            <person name="Maiti R."/>
            <person name="Marziali A."/>
            <person name="Militscher J."/>
            <person name="Miranda M."/>
            <person name="Nguyen M."/>
            <person name="Nierman W.C."/>
            <person name="Osborne B.I."/>
            <person name="Pai G."/>
            <person name="Peterson J."/>
            <person name="Pham P.K."/>
            <person name="Rizzo M."/>
            <person name="Rooney T."/>
            <person name="Rowley D."/>
            <person name="Sakano H."/>
            <person name="Salzberg S.L."/>
            <person name="Schwartz J.R."/>
            <person name="Shinn P."/>
            <person name="Southwick A.M."/>
            <person name="Sun H."/>
            <person name="Tallon L.J."/>
            <person name="Tambunga G."/>
            <person name="Toriumi M.J."/>
            <person name="Town C.D."/>
            <person name="Utterback T."/>
            <person name="Van Aken S."/>
            <person name="Vaysberg M."/>
            <person name="Vysotskaia V.S."/>
            <person name="Walker M."/>
            <person name="Wu D."/>
            <person name="Yu G."/>
            <person name="Fraser C.M."/>
            <person name="Venter J.C."/>
            <person name="Davis R.W."/>
        </authorList>
    </citation>
    <scope>NUCLEOTIDE SEQUENCE [LARGE SCALE GENOMIC DNA]</scope>
    <source>
        <strain>cv. Columbia</strain>
    </source>
</reference>
<evidence type="ECO:0000256" key="2">
    <source>
        <dbReference type="SAM" id="MobiDB-lite"/>
    </source>
</evidence>
<dbReference type="FunFam" id="3.40.50.10190:FF:000052">
    <property type="entry name" value="Transcription coactivator"/>
    <property type="match status" value="1"/>
</dbReference>
<feature type="compositionally biased region" description="Polar residues" evidence="2">
    <location>
        <begin position="283"/>
        <end position="297"/>
    </location>
</feature>
<dbReference type="PROSITE" id="PS50172">
    <property type="entry name" value="BRCT"/>
    <property type="match status" value="4"/>
</dbReference>
<dbReference type="PANTHER" id="PTHR13561:SF20">
    <property type="entry name" value="DNA TOPOISOMERASE 2-BINDING PROTEIN 1"/>
    <property type="match status" value="1"/>
</dbReference>
<evidence type="ECO:0000259" key="3">
    <source>
        <dbReference type="PROSITE" id="PS50172"/>
    </source>
</evidence>
<dbReference type="PIR" id="B96802">
    <property type="entry name" value="B96802"/>
</dbReference>
<dbReference type="InterPro" id="IPR001357">
    <property type="entry name" value="BRCT_dom"/>
</dbReference>
<protein>
    <submittedName>
        <fullName evidence="4">Uncharacterized protein F2P24.3</fullName>
    </submittedName>
</protein>
<dbReference type="Pfam" id="PF12738">
    <property type="entry name" value="PTCB-BRCT"/>
    <property type="match status" value="2"/>
</dbReference>
<evidence type="ECO:0000256" key="1">
    <source>
        <dbReference type="ARBA" id="ARBA00022737"/>
    </source>
</evidence>
<keyword evidence="1" id="KW-0677">Repeat</keyword>
<dbReference type="SUPFAM" id="SSF52113">
    <property type="entry name" value="BRCT domain"/>
    <property type="match status" value="4"/>
</dbReference>
<dbReference type="FunFam" id="3.40.50.10190:FF:000061">
    <property type="entry name" value="Transcription coactivator"/>
    <property type="match status" value="1"/>
</dbReference>
<feature type="region of interest" description="Disordered" evidence="2">
    <location>
        <begin position="281"/>
        <end position="325"/>
    </location>
</feature>
<dbReference type="ExpressionAtlas" id="Q9FVX6">
    <property type="expression patterns" value="baseline and differential"/>
</dbReference>
<accession>Q9FVX6</accession>
<dbReference type="InterPro" id="IPR036420">
    <property type="entry name" value="BRCT_dom_sf"/>
</dbReference>
<name>Q9FVX6_ARATH</name>